<dbReference type="NCBIfam" id="TIGR01589">
    <property type="entry name" value="A_thal_3526"/>
    <property type="match status" value="1"/>
</dbReference>
<dbReference type="InterPro" id="IPR006476">
    <property type="entry name" value="CHP01589_pln"/>
</dbReference>
<dbReference type="Proteomes" id="UP001604336">
    <property type="component" value="Unassembled WGS sequence"/>
</dbReference>
<name>A0ABD1PPV1_9LAMI</name>
<dbReference type="Pfam" id="PF09713">
    <property type="entry name" value="A_thal_3526"/>
    <property type="match status" value="1"/>
</dbReference>
<organism evidence="1 2">
    <name type="scientific">Abeliophyllum distichum</name>
    <dbReference type="NCBI Taxonomy" id="126358"/>
    <lineage>
        <taxon>Eukaryota</taxon>
        <taxon>Viridiplantae</taxon>
        <taxon>Streptophyta</taxon>
        <taxon>Embryophyta</taxon>
        <taxon>Tracheophyta</taxon>
        <taxon>Spermatophyta</taxon>
        <taxon>Magnoliopsida</taxon>
        <taxon>eudicotyledons</taxon>
        <taxon>Gunneridae</taxon>
        <taxon>Pentapetalae</taxon>
        <taxon>asterids</taxon>
        <taxon>lamiids</taxon>
        <taxon>Lamiales</taxon>
        <taxon>Oleaceae</taxon>
        <taxon>Forsythieae</taxon>
        <taxon>Abeliophyllum</taxon>
    </lineage>
</organism>
<evidence type="ECO:0000313" key="1">
    <source>
        <dbReference type="EMBL" id="KAL2465934.1"/>
    </source>
</evidence>
<dbReference type="EMBL" id="JBFOLK010000013">
    <property type="protein sequence ID" value="KAL2465934.1"/>
    <property type="molecule type" value="Genomic_DNA"/>
</dbReference>
<evidence type="ECO:0000313" key="2">
    <source>
        <dbReference type="Proteomes" id="UP001604336"/>
    </source>
</evidence>
<dbReference type="AlphaFoldDB" id="A0ABD1PPV1"/>
<comment type="caution">
    <text evidence="1">The sequence shown here is derived from an EMBL/GenBank/DDBJ whole genome shotgun (WGS) entry which is preliminary data.</text>
</comment>
<dbReference type="PANTHER" id="PTHR31871">
    <property type="entry name" value="OS02G0137100 PROTEIN"/>
    <property type="match status" value="1"/>
</dbReference>
<dbReference type="PANTHER" id="PTHR31871:SF1">
    <property type="entry name" value="HISTIDINE-TRNA LIGASE"/>
    <property type="match status" value="1"/>
</dbReference>
<reference evidence="2" key="1">
    <citation type="submission" date="2024-07" db="EMBL/GenBank/DDBJ databases">
        <title>Two chromosome-level genome assemblies of Korean endemic species Abeliophyllum distichum and Forsythia ovata (Oleaceae).</title>
        <authorList>
            <person name="Jang H."/>
        </authorList>
    </citation>
    <scope>NUCLEOTIDE SEQUENCE [LARGE SCALE GENOMIC DNA]</scope>
</reference>
<gene>
    <name evidence="1" type="ORF">Adt_41785</name>
</gene>
<proteinExistence type="predicted"/>
<sequence>MSTGEVRKVSIQDIQLVQDLIERCMRLYMSQKEVVNTLLHQAEIKPGFTELVWQKLEAENQLFFKAYHLRLLVKDHILQFNDLLERQVELIHQICPTGVDPIPLSNGSQIHPTHNNSEYHASELGPSLRLENMYQANFSIPDTYTNGRSATPLQPCMQVAANRAAHTGKVDVSENMLLAQSSNAEWTQGMNGYIIKSEGGHAGDSLFIFGAERNLQETRKNIGDASVSPFCSVDSISQPLNETILDTEVNSFGFLGQILGTANFSNSNDILESYFGSPFLGTDTSFLDPRILGEHQDIERLDTISEGLSYGDFGSD</sequence>
<accession>A0ABD1PPV1</accession>
<protein>
    <submittedName>
        <fullName evidence="1">Uncharacterized protein</fullName>
    </submittedName>
</protein>
<keyword evidence="2" id="KW-1185">Reference proteome</keyword>